<dbReference type="Pfam" id="PF14253">
    <property type="entry name" value="AbiH"/>
    <property type="match status" value="1"/>
</dbReference>
<dbReference type="AlphaFoldDB" id="A0A7D7A211"/>
<evidence type="ECO:0000313" key="2">
    <source>
        <dbReference type="Proteomes" id="UP000512286"/>
    </source>
</evidence>
<gene>
    <name evidence="1" type="ORF">HZF06_06510</name>
</gene>
<evidence type="ECO:0008006" key="3">
    <source>
        <dbReference type="Google" id="ProtNLM"/>
    </source>
</evidence>
<dbReference type="Proteomes" id="UP000512286">
    <property type="component" value="Chromosome"/>
</dbReference>
<dbReference type="KEGG" id="cint:HZF06_06510"/>
<organism evidence="1 2">
    <name type="scientific">Clostridium intestinale</name>
    <dbReference type="NCBI Taxonomy" id="36845"/>
    <lineage>
        <taxon>Bacteria</taxon>
        <taxon>Bacillati</taxon>
        <taxon>Bacillota</taxon>
        <taxon>Clostridia</taxon>
        <taxon>Eubacteriales</taxon>
        <taxon>Clostridiaceae</taxon>
        <taxon>Clostridium</taxon>
    </lineage>
</organism>
<dbReference type="InterPro" id="IPR025935">
    <property type="entry name" value="AbiH"/>
</dbReference>
<proteinExistence type="predicted"/>
<sequence length="612" mass="73417">MNILVLGNGFDLAHGLKTSYTNFLDAVEITADLMEYEKEIRTEIWIGYDKTKIPQSLCSELEKIVKKRSHATEDLKKFYEHMRENFWFNYFRDKSEGTWIDFERDIKEVCLSIESSIWNKGTIRKLNEKINIDRDFGSYAKYLNNKEEVDDFSKLINFLEKDLKNVMISLDMYINNFIKKEECDRISPDVISLDIDKVISFNYSMTYQNFYNIAPNIECDYIHGKAGRWGNNEYGNLVLGYDEMNERINEDIISILIPFKKYYQRVLIGTDREYVKWIKDIKDDKDKKHFIYFFGHSMDITDKDVIKELILNSNVKTTIYFYSKQDKIGKLKNLVSVLGYENFIEYTKNGSVEFVNQQTFEKKEYLHQYTSKLAVKNLCNIPYISDIEYKSINEWFEKLKSTYHAKYAYDIKYFYLAIDALQKYKIEDEKVEKLIKICNEHAGNICSYNEFLITYYRYWGREIEFNNNELEKLINSIYEKRVENKKKEFYRFLERIDVHTNTINSIYMETTYLNIDSKKLDNIGRKFLNHFDEDYVYFDKDNPNLDFYYDMVKFLCLVKPYLVKELFSSMLNDSSLVNVKRNRIKILQQEYNKYIEINGREQELQSPTTHIS</sequence>
<dbReference type="EMBL" id="CP059378">
    <property type="protein sequence ID" value="QLY81235.1"/>
    <property type="molecule type" value="Genomic_DNA"/>
</dbReference>
<evidence type="ECO:0000313" key="1">
    <source>
        <dbReference type="EMBL" id="QLY81235.1"/>
    </source>
</evidence>
<reference evidence="1 2" key="1">
    <citation type="submission" date="2020-07" db="EMBL/GenBank/DDBJ databases">
        <title>Electron transfer.</title>
        <authorList>
            <person name="Huang L."/>
            <person name="Liu X."/>
            <person name="Zhou S."/>
        </authorList>
    </citation>
    <scope>NUCLEOTIDE SEQUENCE [LARGE SCALE GENOMIC DNA]</scope>
    <source>
        <strain evidence="1 2">Lx1</strain>
    </source>
</reference>
<accession>A0A7D7A211</accession>
<name>A0A7D7A211_9CLOT</name>
<protein>
    <recommendedName>
        <fullName evidence="3">Bacteriophage abortive infection AbiH family protein</fullName>
    </recommendedName>
</protein>
<dbReference type="RefSeq" id="WP_181602882.1">
    <property type="nucleotide sequence ID" value="NZ_CP059378.1"/>
</dbReference>